<gene>
    <name evidence="2" type="ORF">J4E00_04105</name>
</gene>
<evidence type="ECO:0000256" key="1">
    <source>
        <dbReference type="SAM" id="MobiDB-lite"/>
    </source>
</evidence>
<dbReference type="RefSeq" id="WP_208173731.1">
    <property type="nucleotide sequence ID" value="NZ_JAGETZ010000001.1"/>
</dbReference>
<evidence type="ECO:0000313" key="2">
    <source>
        <dbReference type="EMBL" id="MBO2008221.1"/>
    </source>
</evidence>
<protein>
    <recommendedName>
        <fullName evidence="4">Lipoprotein</fullName>
    </recommendedName>
</protein>
<sequence length="185" mass="21145">MKNISLILLLTTVCACSDPKTDKKSDPVQQAPVAKNEQREDKEKPVVNDSEQAKAWLIKSIEDNFNIEKENKESDKTPSIYTADYEAYKQDGINLEYDDTMTLEGFKKKWGDKYNTEHVGSGGFLISGQDNGHITVTRCELKSTTKENDFVFDVVIHDSFKIDYKEDIRVTHTKDGYKIDDVIEH</sequence>
<dbReference type="EMBL" id="JAGETZ010000001">
    <property type="protein sequence ID" value="MBO2008221.1"/>
    <property type="molecule type" value="Genomic_DNA"/>
</dbReference>
<accession>A0ABS3QAJ7</accession>
<evidence type="ECO:0000313" key="3">
    <source>
        <dbReference type="Proteomes" id="UP000664369"/>
    </source>
</evidence>
<feature type="compositionally biased region" description="Basic and acidic residues" evidence="1">
    <location>
        <begin position="36"/>
        <end position="46"/>
    </location>
</feature>
<proteinExistence type="predicted"/>
<comment type="caution">
    <text evidence="2">The sequence shown here is derived from an EMBL/GenBank/DDBJ whole genome shotgun (WGS) entry which is preliminary data.</text>
</comment>
<name>A0ABS3QAJ7_9BACT</name>
<feature type="region of interest" description="Disordered" evidence="1">
    <location>
        <begin position="18"/>
        <end position="49"/>
    </location>
</feature>
<dbReference type="Proteomes" id="UP000664369">
    <property type="component" value="Unassembled WGS sequence"/>
</dbReference>
<keyword evidence="3" id="KW-1185">Reference proteome</keyword>
<dbReference type="PROSITE" id="PS51257">
    <property type="entry name" value="PROKAR_LIPOPROTEIN"/>
    <property type="match status" value="1"/>
</dbReference>
<organism evidence="2 3">
    <name type="scientific">Hymenobacter negativus</name>
    <dbReference type="NCBI Taxonomy" id="2795026"/>
    <lineage>
        <taxon>Bacteria</taxon>
        <taxon>Pseudomonadati</taxon>
        <taxon>Bacteroidota</taxon>
        <taxon>Cytophagia</taxon>
        <taxon>Cytophagales</taxon>
        <taxon>Hymenobacteraceae</taxon>
        <taxon>Hymenobacter</taxon>
    </lineage>
</organism>
<reference evidence="2 3" key="1">
    <citation type="submission" date="2021-03" db="EMBL/GenBank/DDBJ databases">
        <authorList>
            <person name="Kim M.K."/>
        </authorList>
    </citation>
    <scope>NUCLEOTIDE SEQUENCE [LARGE SCALE GENOMIC DNA]</scope>
    <source>
        <strain evidence="2 3">BT442</strain>
    </source>
</reference>
<evidence type="ECO:0008006" key="4">
    <source>
        <dbReference type="Google" id="ProtNLM"/>
    </source>
</evidence>